<evidence type="ECO:0000259" key="2">
    <source>
        <dbReference type="Pfam" id="PF19343"/>
    </source>
</evidence>
<feature type="compositionally biased region" description="Basic and acidic residues" evidence="1">
    <location>
        <begin position="13"/>
        <end position="24"/>
    </location>
</feature>
<dbReference type="STRING" id="1884261.A0A5C3QE19"/>
<dbReference type="Proteomes" id="UP000305067">
    <property type="component" value="Unassembled WGS sequence"/>
</dbReference>
<organism evidence="3 4">
    <name type="scientific">Pterulicium gracile</name>
    <dbReference type="NCBI Taxonomy" id="1884261"/>
    <lineage>
        <taxon>Eukaryota</taxon>
        <taxon>Fungi</taxon>
        <taxon>Dikarya</taxon>
        <taxon>Basidiomycota</taxon>
        <taxon>Agaricomycotina</taxon>
        <taxon>Agaricomycetes</taxon>
        <taxon>Agaricomycetidae</taxon>
        <taxon>Agaricales</taxon>
        <taxon>Pleurotineae</taxon>
        <taxon>Pterulaceae</taxon>
        <taxon>Pterulicium</taxon>
    </lineage>
</organism>
<feature type="compositionally biased region" description="Polar residues" evidence="1">
    <location>
        <begin position="893"/>
        <end position="905"/>
    </location>
</feature>
<sequence>MGILSSCCRRRKPEHDASERDPLLPKHRTIPSSPSSDSQRSLLEKLAEAATAINAGKLPTTAQVTHIIDLCLETEFLKLQAKQYSAAVSGTSMPGGYPEGGPVSTSGRAVLGGLREVLESVREWGAEMNSDDRIQEFLFLASRISQDGRPPVRVEVPDELVDKGKDTVDVVMQTTSEISEDLTTIASSLRSLLIHLLSSTALRVLLSDFLIAAREMTAEVAASVAVVAKQVEVAAEDVEGAAMEVTSVEGLKGKARETLVDVAQAGVERKGLAEIAEEEGEKTKQRVLHRVQEVLFQAHQNPDEQQALLTILSLCRKYAQNASTLVAPDINSEDANTPDVKPRVSASPTLSKELSHLKVLLERLASGRSLDPIIRLLTSTTQHAMHPTTRTPTQDPTHPKSDPSNAALHDYLHRLSTFFYMALISPPYVQTTAFTTDCSALYDDGRSLLHDSRDAPWASELRALISESSAFVKAVENDAKTLRLLAALHTIRDAGLAFVRDAALGVTRGAAGAKKRVAEEVRKDLVRWLVRGVLARVSRLPMPRVEVVMGKVEGAVDALWLRAGGGESRPAKTYGATDVEEPLGRGLVPDRMWVRSWNELRVDMNVEDAASRYAGTGQSLLGQSQVHAATRMNLHLDGVRLSARDIAYYFRYKNILGLSAVDYSDEGLLSVDLGDGVTIDMDLEMGSTVEDEERQHVGEEELDSSNAAEPIFKVHSVDVALPGLFFTIDRSKHYILNKTLLQPLSGPLVRTFASRALSQQLSAGLERVAQVGGEVKKEAERMGTGRVRIVVGALEEERRRGNVGLRVDDKELDESPRTEEWMKAMYRKLPLLLPPQPETPPSQDVHIESHTTATIKGVVYTSITAHDSPDAEPAPAPGPHSARPSHSGGGEHNMTSAANDPSNSPDVDKTIIAVGAGPQLFPHHGGPYGEDITEGALVPEPHTGVKGIISDATKVARGVSDDAMVEGTRVAEDRAKAVGEGASAAEEGVKGGAREAERVRADFERAGQRRGERWKKEMGSEGWKSDAFVF</sequence>
<dbReference type="PANTHER" id="PTHR31138">
    <property type="entry name" value="CHROMOSOME 19, WHOLE GENOME SHOTGUN SEQUENCE"/>
    <property type="match status" value="1"/>
</dbReference>
<name>A0A5C3QE19_9AGAR</name>
<feature type="region of interest" description="Disordered" evidence="1">
    <location>
        <begin position="865"/>
        <end position="909"/>
    </location>
</feature>
<protein>
    <recommendedName>
        <fullName evidence="2">HAM1-like N-terminal domain-containing protein</fullName>
    </recommendedName>
</protein>
<feature type="domain" description="HAM1-like N-terminal" evidence="2">
    <location>
        <begin position="272"/>
        <end position="561"/>
    </location>
</feature>
<feature type="compositionally biased region" description="Polar residues" evidence="1">
    <location>
        <begin position="381"/>
        <end position="396"/>
    </location>
</feature>
<feature type="region of interest" description="Disordered" evidence="1">
    <location>
        <begin position="381"/>
        <end position="402"/>
    </location>
</feature>
<evidence type="ECO:0000313" key="4">
    <source>
        <dbReference type="Proteomes" id="UP000305067"/>
    </source>
</evidence>
<keyword evidence="4" id="KW-1185">Reference proteome</keyword>
<dbReference type="AlphaFoldDB" id="A0A5C3QE19"/>
<evidence type="ECO:0000256" key="1">
    <source>
        <dbReference type="SAM" id="MobiDB-lite"/>
    </source>
</evidence>
<proteinExistence type="predicted"/>
<feature type="domain" description="HAM1-like N-terminal" evidence="2">
    <location>
        <begin position="50"/>
        <end position="246"/>
    </location>
</feature>
<dbReference type="Pfam" id="PF19343">
    <property type="entry name" value="HAM1_N"/>
    <property type="match status" value="2"/>
</dbReference>
<dbReference type="OrthoDB" id="5407957at2759"/>
<reference evidence="3 4" key="1">
    <citation type="journal article" date="2019" name="Nat. Ecol. Evol.">
        <title>Megaphylogeny resolves global patterns of mushroom evolution.</title>
        <authorList>
            <person name="Varga T."/>
            <person name="Krizsan K."/>
            <person name="Foldi C."/>
            <person name="Dima B."/>
            <person name="Sanchez-Garcia M."/>
            <person name="Sanchez-Ramirez S."/>
            <person name="Szollosi G.J."/>
            <person name="Szarkandi J.G."/>
            <person name="Papp V."/>
            <person name="Albert L."/>
            <person name="Andreopoulos W."/>
            <person name="Angelini C."/>
            <person name="Antonin V."/>
            <person name="Barry K.W."/>
            <person name="Bougher N.L."/>
            <person name="Buchanan P."/>
            <person name="Buyck B."/>
            <person name="Bense V."/>
            <person name="Catcheside P."/>
            <person name="Chovatia M."/>
            <person name="Cooper J."/>
            <person name="Damon W."/>
            <person name="Desjardin D."/>
            <person name="Finy P."/>
            <person name="Geml J."/>
            <person name="Haridas S."/>
            <person name="Hughes K."/>
            <person name="Justo A."/>
            <person name="Karasinski D."/>
            <person name="Kautmanova I."/>
            <person name="Kiss B."/>
            <person name="Kocsube S."/>
            <person name="Kotiranta H."/>
            <person name="LaButti K.M."/>
            <person name="Lechner B.E."/>
            <person name="Liimatainen K."/>
            <person name="Lipzen A."/>
            <person name="Lukacs Z."/>
            <person name="Mihaltcheva S."/>
            <person name="Morgado L.N."/>
            <person name="Niskanen T."/>
            <person name="Noordeloos M.E."/>
            <person name="Ohm R.A."/>
            <person name="Ortiz-Santana B."/>
            <person name="Ovrebo C."/>
            <person name="Racz N."/>
            <person name="Riley R."/>
            <person name="Savchenko A."/>
            <person name="Shiryaev A."/>
            <person name="Soop K."/>
            <person name="Spirin V."/>
            <person name="Szebenyi C."/>
            <person name="Tomsovsky M."/>
            <person name="Tulloss R.E."/>
            <person name="Uehling J."/>
            <person name="Grigoriev I.V."/>
            <person name="Vagvolgyi C."/>
            <person name="Papp T."/>
            <person name="Martin F.M."/>
            <person name="Miettinen O."/>
            <person name="Hibbett D.S."/>
            <person name="Nagy L.G."/>
        </authorList>
    </citation>
    <scope>NUCLEOTIDE SEQUENCE [LARGE SCALE GENOMIC DNA]</scope>
    <source>
        <strain evidence="3 4">CBS 309.79</strain>
    </source>
</reference>
<evidence type="ECO:0000313" key="3">
    <source>
        <dbReference type="EMBL" id="TFK99417.1"/>
    </source>
</evidence>
<accession>A0A5C3QE19</accession>
<dbReference type="InterPro" id="IPR045967">
    <property type="entry name" value="HAM1-like_N"/>
</dbReference>
<gene>
    <name evidence="3" type="ORF">BDV98DRAFT_594748</name>
</gene>
<dbReference type="PANTHER" id="PTHR31138:SF1">
    <property type="entry name" value="PDZ DOMAIN-CONTAINING PROTEIN"/>
    <property type="match status" value="1"/>
</dbReference>
<dbReference type="EMBL" id="ML178833">
    <property type="protein sequence ID" value="TFK99417.1"/>
    <property type="molecule type" value="Genomic_DNA"/>
</dbReference>
<feature type="region of interest" description="Disordered" evidence="1">
    <location>
        <begin position="1"/>
        <end position="40"/>
    </location>
</feature>